<sequence>MLSAQAHLVFWALSFISLLAQPLRPSLKEHFDANDEVQGILECAIFCYFVWLCLFIIEFRTRPSPYRLPRKGKGKGKGKLQPQAKG</sequence>
<feature type="transmembrane region" description="Helical" evidence="2">
    <location>
        <begin position="39"/>
        <end position="57"/>
    </location>
</feature>
<organism evidence="4 5">
    <name type="scientific">Trichoderma harzianum</name>
    <name type="common">Hypocrea lixii</name>
    <dbReference type="NCBI Taxonomy" id="5544"/>
    <lineage>
        <taxon>Eukaryota</taxon>
        <taxon>Fungi</taxon>
        <taxon>Dikarya</taxon>
        <taxon>Ascomycota</taxon>
        <taxon>Pezizomycotina</taxon>
        <taxon>Sordariomycetes</taxon>
        <taxon>Hypocreomycetidae</taxon>
        <taxon>Hypocreales</taxon>
        <taxon>Hypocreaceae</taxon>
        <taxon>Trichoderma</taxon>
    </lineage>
</organism>
<reference evidence="5" key="1">
    <citation type="journal article" date="2015" name="Genome Announc.">
        <title>Draft whole-genome sequence of the biocontrol agent Trichoderma harzianum T6776.</title>
        <authorList>
            <person name="Baroncelli R."/>
            <person name="Piaggeschi G."/>
            <person name="Fiorini L."/>
            <person name="Bertolini E."/>
            <person name="Zapparata A."/>
            <person name="Pe M.E."/>
            <person name="Sarrocco S."/>
            <person name="Vannacci G."/>
        </authorList>
    </citation>
    <scope>NUCLEOTIDE SEQUENCE [LARGE SCALE GENOMIC DNA]</scope>
    <source>
        <strain evidence="5">T6776</strain>
    </source>
</reference>
<proteinExistence type="predicted"/>
<name>A0A0F9XNB6_TRIHA</name>
<keyword evidence="2" id="KW-0812">Transmembrane</keyword>
<keyword evidence="3" id="KW-0732">Signal</keyword>
<keyword evidence="2" id="KW-1133">Transmembrane helix</keyword>
<feature type="chain" id="PRO_5002530216" evidence="3">
    <location>
        <begin position="21"/>
        <end position="86"/>
    </location>
</feature>
<dbReference type="Proteomes" id="UP000034112">
    <property type="component" value="Unassembled WGS sequence"/>
</dbReference>
<dbReference type="AlphaFoldDB" id="A0A0F9XNB6"/>
<feature type="compositionally biased region" description="Basic residues" evidence="1">
    <location>
        <begin position="68"/>
        <end position="78"/>
    </location>
</feature>
<dbReference type="EMBL" id="JOKZ01000030">
    <property type="protein sequence ID" value="KKP06211.1"/>
    <property type="molecule type" value="Genomic_DNA"/>
</dbReference>
<evidence type="ECO:0000256" key="1">
    <source>
        <dbReference type="SAM" id="MobiDB-lite"/>
    </source>
</evidence>
<accession>A0A0F9XNB6</accession>
<evidence type="ECO:0000313" key="5">
    <source>
        <dbReference type="Proteomes" id="UP000034112"/>
    </source>
</evidence>
<evidence type="ECO:0000313" key="4">
    <source>
        <dbReference type="EMBL" id="KKP06211.1"/>
    </source>
</evidence>
<dbReference type="OrthoDB" id="4899210at2759"/>
<gene>
    <name evidence="4" type="ORF">THAR02_01642</name>
</gene>
<comment type="caution">
    <text evidence="4">The sequence shown here is derived from an EMBL/GenBank/DDBJ whole genome shotgun (WGS) entry which is preliminary data.</text>
</comment>
<protein>
    <submittedName>
        <fullName evidence="4">Uncharacterized protein</fullName>
    </submittedName>
</protein>
<keyword evidence="2" id="KW-0472">Membrane</keyword>
<evidence type="ECO:0000256" key="2">
    <source>
        <dbReference type="SAM" id="Phobius"/>
    </source>
</evidence>
<feature type="signal peptide" evidence="3">
    <location>
        <begin position="1"/>
        <end position="20"/>
    </location>
</feature>
<feature type="region of interest" description="Disordered" evidence="1">
    <location>
        <begin position="64"/>
        <end position="86"/>
    </location>
</feature>
<evidence type="ECO:0000256" key="3">
    <source>
        <dbReference type="SAM" id="SignalP"/>
    </source>
</evidence>